<accession>A0AAV9J2Q2</accession>
<proteinExistence type="predicted"/>
<evidence type="ECO:0000256" key="4">
    <source>
        <dbReference type="ARBA" id="ARBA00022898"/>
    </source>
</evidence>
<feature type="compositionally biased region" description="Basic and acidic residues" evidence="6">
    <location>
        <begin position="37"/>
        <end position="46"/>
    </location>
</feature>
<evidence type="ECO:0000256" key="3">
    <source>
        <dbReference type="ARBA" id="ARBA00022679"/>
    </source>
</evidence>
<evidence type="ECO:0000313" key="9">
    <source>
        <dbReference type="Proteomes" id="UP001301350"/>
    </source>
</evidence>
<dbReference type="Pfam" id="PF00266">
    <property type="entry name" value="Aminotran_5"/>
    <property type="match status" value="1"/>
</dbReference>
<evidence type="ECO:0000256" key="6">
    <source>
        <dbReference type="SAM" id="MobiDB-lite"/>
    </source>
</evidence>
<dbReference type="EMBL" id="JANCYW010000019">
    <property type="protein sequence ID" value="KAK4538605.1"/>
    <property type="molecule type" value="Genomic_DNA"/>
</dbReference>
<protein>
    <recommendedName>
        <fullName evidence="2">cysteine desulfurase</fullName>
        <ecNumber evidence="2">2.8.1.7</ecNumber>
    </recommendedName>
</protein>
<evidence type="ECO:0000259" key="7">
    <source>
        <dbReference type="Pfam" id="PF00266"/>
    </source>
</evidence>
<sequence>MEAAAAAAAFVFGGHAWPASLPSSTVRRARSGNRLPNDFRGHDHSLARHPVSFPPRASLETPHPPTRSGGNGHDDRAAIPALDAHSFPILQQEAHPGKRLVYLDSAATSQKPQCVLDALLRFYTRDNANVHRGAYALSARATDAFEAARAAVAGFLNARNSVEVVFTRNATEAINTVAYAWGLMGGRLRAGDEILLTVMEHHANLVPWQMIAARTGAVLRHVPLDPHTQLLDMEAFRRLLTDRTKLVALPHVSNVLGSVQPVAEVVRLAHAAGALVLVDACQSVPHMPVDVQALDCDWLVASGHKMCAPSGIGILYGKERVLTDEMQPFLGGGEMIENVYWHRSTYAGLPHKFEAGTPATADAVALAEAVRYLSKDLGGMPRVHQFERQMARYLYESLSQFREVTVHGPSWEAAGADGRAALCAFTIRDVHPNDISAIVDLEGIAIRSGHHCAQPLHRDVLKVPGSARASAYVYNSSEDIDALVRALHGAVEMLGAQLTLVPL</sequence>
<name>A0AAV9J2Q2_CYACA</name>
<dbReference type="Gene3D" id="3.40.640.10">
    <property type="entry name" value="Type I PLP-dependent aspartate aminotransferase-like (Major domain)"/>
    <property type="match status" value="1"/>
</dbReference>
<dbReference type="Gene3D" id="3.90.1150.10">
    <property type="entry name" value="Aspartate Aminotransferase, domain 1"/>
    <property type="match status" value="1"/>
</dbReference>
<dbReference type="PANTHER" id="PTHR43586:SF8">
    <property type="entry name" value="CYSTEINE DESULFURASE 1, CHLOROPLASTIC"/>
    <property type="match status" value="1"/>
</dbReference>
<comment type="cofactor">
    <cofactor evidence="1">
        <name>pyridoxal 5'-phosphate</name>
        <dbReference type="ChEBI" id="CHEBI:597326"/>
    </cofactor>
</comment>
<comment type="catalytic activity">
    <reaction evidence="5">
        <text>(sulfur carrier)-H + L-cysteine = (sulfur carrier)-SH + L-alanine</text>
        <dbReference type="Rhea" id="RHEA:43892"/>
        <dbReference type="Rhea" id="RHEA-COMP:14737"/>
        <dbReference type="Rhea" id="RHEA-COMP:14739"/>
        <dbReference type="ChEBI" id="CHEBI:29917"/>
        <dbReference type="ChEBI" id="CHEBI:35235"/>
        <dbReference type="ChEBI" id="CHEBI:57972"/>
        <dbReference type="ChEBI" id="CHEBI:64428"/>
        <dbReference type="EC" id="2.8.1.7"/>
    </reaction>
</comment>
<dbReference type="GO" id="GO:0006534">
    <property type="term" value="P:cysteine metabolic process"/>
    <property type="evidence" value="ECO:0007669"/>
    <property type="project" value="InterPro"/>
</dbReference>
<dbReference type="GO" id="GO:0031071">
    <property type="term" value="F:cysteine desulfurase activity"/>
    <property type="evidence" value="ECO:0007669"/>
    <property type="project" value="UniProtKB-EC"/>
</dbReference>
<organism evidence="8 9">
    <name type="scientific">Cyanidium caldarium</name>
    <name type="common">Red alga</name>
    <dbReference type="NCBI Taxonomy" id="2771"/>
    <lineage>
        <taxon>Eukaryota</taxon>
        <taxon>Rhodophyta</taxon>
        <taxon>Bangiophyceae</taxon>
        <taxon>Cyanidiales</taxon>
        <taxon>Cyanidiaceae</taxon>
        <taxon>Cyanidium</taxon>
    </lineage>
</organism>
<dbReference type="GO" id="GO:0030170">
    <property type="term" value="F:pyridoxal phosphate binding"/>
    <property type="evidence" value="ECO:0007669"/>
    <property type="project" value="InterPro"/>
</dbReference>
<evidence type="ECO:0000256" key="2">
    <source>
        <dbReference type="ARBA" id="ARBA00012239"/>
    </source>
</evidence>
<dbReference type="InterPro" id="IPR015424">
    <property type="entry name" value="PyrdxlP-dep_Trfase"/>
</dbReference>
<dbReference type="PANTHER" id="PTHR43586">
    <property type="entry name" value="CYSTEINE DESULFURASE"/>
    <property type="match status" value="1"/>
</dbReference>
<dbReference type="InterPro" id="IPR010970">
    <property type="entry name" value="Cys_dSase_SufS"/>
</dbReference>
<dbReference type="InterPro" id="IPR015422">
    <property type="entry name" value="PyrdxlP-dep_Trfase_small"/>
</dbReference>
<comment type="caution">
    <text evidence="8">The sequence shown here is derived from an EMBL/GenBank/DDBJ whole genome shotgun (WGS) entry which is preliminary data.</text>
</comment>
<evidence type="ECO:0000256" key="1">
    <source>
        <dbReference type="ARBA" id="ARBA00001933"/>
    </source>
</evidence>
<keyword evidence="9" id="KW-1185">Reference proteome</keyword>
<dbReference type="CDD" id="cd06453">
    <property type="entry name" value="SufS_like"/>
    <property type="match status" value="1"/>
</dbReference>
<dbReference type="Proteomes" id="UP001301350">
    <property type="component" value="Unassembled WGS sequence"/>
</dbReference>
<gene>
    <name evidence="8" type="ORF">CDCA_CDCA19G4630</name>
</gene>
<evidence type="ECO:0000256" key="5">
    <source>
        <dbReference type="ARBA" id="ARBA00050776"/>
    </source>
</evidence>
<keyword evidence="4" id="KW-0663">Pyridoxal phosphate</keyword>
<dbReference type="NCBIfam" id="TIGR01979">
    <property type="entry name" value="sufS"/>
    <property type="match status" value="1"/>
</dbReference>
<evidence type="ECO:0000313" key="8">
    <source>
        <dbReference type="EMBL" id="KAK4538605.1"/>
    </source>
</evidence>
<reference evidence="8 9" key="1">
    <citation type="submission" date="2022-07" db="EMBL/GenBank/DDBJ databases">
        <title>Genome-wide signatures of adaptation to extreme environments.</title>
        <authorList>
            <person name="Cho C.H."/>
            <person name="Yoon H.S."/>
        </authorList>
    </citation>
    <scope>NUCLEOTIDE SEQUENCE [LARGE SCALE GENOMIC DNA]</scope>
    <source>
        <strain evidence="8 9">DBV 063 E5</strain>
    </source>
</reference>
<feature type="domain" description="Aminotransferase class V" evidence="7">
    <location>
        <begin position="101"/>
        <end position="483"/>
    </location>
</feature>
<dbReference type="EC" id="2.8.1.7" evidence="2"/>
<dbReference type="InterPro" id="IPR000192">
    <property type="entry name" value="Aminotrans_V_dom"/>
</dbReference>
<dbReference type="InterPro" id="IPR015421">
    <property type="entry name" value="PyrdxlP-dep_Trfase_major"/>
</dbReference>
<feature type="region of interest" description="Disordered" evidence="6">
    <location>
        <begin position="28"/>
        <end position="75"/>
    </location>
</feature>
<dbReference type="SUPFAM" id="SSF53383">
    <property type="entry name" value="PLP-dependent transferases"/>
    <property type="match status" value="1"/>
</dbReference>
<keyword evidence="3" id="KW-0808">Transferase</keyword>
<dbReference type="AlphaFoldDB" id="A0AAV9J2Q2"/>